<proteinExistence type="predicted"/>
<dbReference type="EMBL" id="CP118101">
    <property type="protein sequence ID" value="WDH81246.1"/>
    <property type="molecule type" value="Genomic_DNA"/>
</dbReference>
<gene>
    <name evidence="1" type="ORF">PUW23_17130</name>
</gene>
<evidence type="ECO:0000313" key="2">
    <source>
        <dbReference type="Proteomes" id="UP001220962"/>
    </source>
</evidence>
<accession>A0AAX3MUF1</accession>
<dbReference type="Proteomes" id="UP001220962">
    <property type="component" value="Chromosome"/>
</dbReference>
<name>A0AAX3MUF1_9BACL</name>
<dbReference type="Gene3D" id="3.30.460.40">
    <property type="match status" value="1"/>
</dbReference>
<dbReference type="SUPFAM" id="SSF81301">
    <property type="entry name" value="Nucleotidyltransferase"/>
    <property type="match status" value="1"/>
</dbReference>
<dbReference type="InterPro" id="IPR043519">
    <property type="entry name" value="NT_sf"/>
</dbReference>
<reference evidence="1" key="1">
    <citation type="submission" date="2023-02" db="EMBL/GenBank/DDBJ databases">
        <title>Pathogen: clinical or host-associated sample.</title>
        <authorList>
            <person name="Hergert J."/>
            <person name="Casey R."/>
            <person name="Wagner J."/>
            <person name="Young E.L."/>
            <person name="Oakeson K.F."/>
        </authorList>
    </citation>
    <scope>NUCLEOTIDE SEQUENCE</scope>
    <source>
        <strain evidence="1">2022CK-00830</strain>
    </source>
</reference>
<protein>
    <recommendedName>
        <fullName evidence="3">Nucleotidyl transferase AbiEii/AbiGii toxin family protein</fullName>
    </recommendedName>
</protein>
<sequence>MAGLFSPNEWSHDEVLDRSLKLLINMWNTNDYLWLLGGSSSLMLQGVELSKPPNDIDIYAELRVAKLLHRLARDKQIDEQVLDRSGTYTSLLSHYRIEDIAVELSGGFEICTEGSFYRTEVELLSSYAVPYSVQGAAMVKLTPLSHELLFNVLRQREDRYIPIAAKMSKSLEQHMPLIQELIGRNVWSDHDVRRVEELLNTRI</sequence>
<evidence type="ECO:0008006" key="3">
    <source>
        <dbReference type="Google" id="ProtNLM"/>
    </source>
</evidence>
<evidence type="ECO:0000313" key="1">
    <source>
        <dbReference type="EMBL" id="WDH81246.1"/>
    </source>
</evidence>
<dbReference type="AlphaFoldDB" id="A0AAX3MUF1"/>
<organism evidence="1 2">
    <name type="scientific">Paenibacillus urinalis</name>
    <dbReference type="NCBI Taxonomy" id="521520"/>
    <lineage>
        <taxon>Bacteria</taxon>
        <taxon>Bacillati</taxon>
        <taxon>Bacillota</taxon>
        <taxon>Bacilli</taxon>
        <taxon>Bacillales</taxon>
        <taxon>Paenibacillaceae</taxon>
        <taxon>Paenibacillus</taxon>
    </lineage>
</organism>
<dbReference type="RefSeq" id="WP_052511824.1">
    <property type="nucleotide sequence ID" value="NZ_CP118101.1"/>
</dbReference>